<protein>
    <submittedName>
        <fullName evidence="3">Lactonase, 7-bladed beta-propeller-domain-containing protein</fullName>
    </submittedName>
</protein>
<feature type="chain" id="PRO_5042982092" evidence="2">
    <location>
        <begin position="24"/>
        <end position="397"/>
    </location>
</feature>
<dbReference type="EMBL" id="MU853877">
    <property type="protein sequence ID" value="KAK3936649.1"/>
    <property type="molecule type" value="Genomic_DNA"/>
</dbReference>
<evidence type="ECO:0000256" key="2">
    <source>
        <dbReference type="SAM" id="SignalP"/>
    </source>
</evidence>
<sequence length="397" mass="40949">MASIRSCASAILLALPTALGASAKLLVSHYNGNLYSLSLTTSGTTGQLAVKQSLKAGGTMPSWLTLDSDTGNLWVTDESTGGSPVLTQLSVGSDGTMKITGTSRSNGGEVHSAIYGGADGKGFIAAAEYDPSSISTWKLPITGNAQAVQKMTFTMNGRGPNASRQDKPHPHSVLPDPTGKFLLSPDLGADLIRIFSIDATSGKLTACTAAQAGPGDGPRHGAFWQPKPGSTDGTMLYVVNELGNSVTVWKVTYPSGGGCLSLTKTQAVSTYPAGKTPPNGCKAAEVHTWGNFVYAVNRNDKSFGSTSDSAASYSISPDTGAITFMEATNADTYYPRTFQINKAGDMVAFGGQTSSTVAIVARNTTTGRLGPMITSLLVGTAGVPGNEDGLSAVIWDE</sequence>
<reference evidence="4" key="1">
    <citation type="journal article" date="2023" name="Mol. Phylogenet. Evol.">
        <title>Genome-scale phylogeny and comparative genomics of the fungal order Sordariales.</title>
        <authorList>
            <person name="Hensen N."/>
            <person name="Bonometti L."/>
            <person name="Westerberg I."/>
            <person name="Brannstrom I.O."/>
            <person name="Guillou S."/>
            <person name="Cros-Aarteil S."/>
            <person name="Calhoun S."/>
            <person name="Haridas S."/>
            <person name="Kuo A."/>
            <person name="Mondo S."/>
            <person name="Pangilinan J."/>
            <person name="Riley R."/>
            <person name="LaButti K."/>
            <person name="Andreopoulos B."/>
            <person name="Lipzen A."/>
            <person name="Chen C."/>
            <person name="Yan M."/>
            <person name="Daum C."/>
            <person name="Ng V."/>
            <person name="Clum A."/>
            <person name="Steindorff A."/>
            <person name="Ohm R.A."/>
            <person name="Martin F."/>
            <person name="Silar P."/>
            <person name="Natvig D.O."/>
            <person name="Lalanne C."/>
            <person name="Gautier V."/>
            <person name="Ament-Velasquez S.L."/>
            <person name="Kruys A."/>
            <person name="Hutchinson M.I."/>
            <person name="Powell A.J."/>
            <person name="Barry K."/>
            <person name="Miller A.N."/>
            <person name="Grigoriev I.V."/>
            <person name="Debuchy R."/>
            <person name="Gladieux P."/>
            <person name="Hiltunen Thoren M."/>
            <person name="Johannesson H."/>
        </authorList>
    </citation>
    <scope>NUCLEOTIDE SEQUENCE [LARGE SCALE GENOMIC DNA]</scope>
    <source>
        <strain evidence="4">CBS 340.73</strain>
    </source>
</reference>
<name>A0AAN6S154_9PEZI</name>
<accession>A0AAN6S154</accession>
<comment type="similarity">
    <text evidence="1">Belongs to the cycloisomerase 2 family.</text>
</comment>
<evidence type="ECO:0000313" key="4">
    <source>
        <dbReference type="Proteomes" id="UP001303473"/>
    </source>
</evidence>
<keyword evidence="2" id="KW-0732">Signal</keyword>
<feature type="signal peptide" evidence="2">
    <location>
        <begin position="1"/>
        <end position="23"/>
    </location>
</feature>
<organism evidence="3 4">
    <name type="scientific">Diplogelasinospora grovesii</name>
    <dbReference type="NCBI Taxonomy" id="303347"/>
    <lineage>
        <taxon>Eukaryota</taxon>
        <taxon>Fungi</taxon>
        <taxon>Dikarya</taxon>
        <taxon>Ascomycota</taxon>
        <taxon>Pezizomycotina</taxon>
        <taxon>Sordariomycetes</taxon>
        <taxon>Sordariomycetidae</taxon>
        <taxon>Sordariales</taxon>
        <taxon>Diplogelasinosporaceae</taxon>
        <taxon>Diplogelasinospora</taxon>
    </lineage>
</organism>
<dbReference type="Proteomes" id="UP001303473">
    <property type="component" value="Unassembled WGS sequence"/>
</dbReference>
<dbReference type="InterPro" id="IPR050282">
    <property type="entry name" value="Cycloisomerase_2"/>
</dbReference>
<dbReference type="InterPro" id="IPR015943">
    <property type="entry name" value="WD40/YVTN_repeat-like_dom_sf"/>
</dbReference>
<dbReference type="InterPro" id="IPR011048">
    <property type="entry name" value="Haem_d1_sf"/>
</dbReference>
<evidence type="ECO:0000256" key="1">
    <source>
        <dbReference type="ARBA" id="ARBA00005564"/>
    </source>
</evidence>
<dbReference type="Pfam" id="PF10282">
    <property type="entry name" value="Lactonase"/>
    <property type="match status" value="1"/>
</dbReference>
<dbReference type="Gene3D" id="2.130.10.10">
    <property type="entry name" value="YVTN repeat-like/Quinoprotein amine dehydrogenase"/>
    <property type="match status" value="1"/>
</dbReference>
<dbReference type="GO" id="GO:0017057">
    <property type="term" value="F:6-phosphogluconolactonase activity"/>
    <property type="evidence" value="ECO:0007669"/>
    <property type="project" value="TreeGrafter"/>
</dbReference>
<proteinExistence type="inferred from homology"/>
<dbReference type="PANTHER" id="PTHR30344:SF1">
    <property type="entry name" value="6-PHOSPHOGLUCONOLACTONASE"/>
    <property type="match status" value="1"/>
</dbReference>
<comment type="caution">
    <text evidence="3">The sequence shown here is derived from an EMBL/GenBank/DDBJ whole genome shotgun (WGS) entry which is preliminary data.</text>
</comment>
<gene>
    <name evidence="3" type="ORF">QBC46DRAFT_418594</name>
</gene>
<dbReference type="SUPFAM" id="SSF51004">
    <property type="entry name" value="C-terminal (heme d1) domain of cytochrome cd1-nitrite reductase"/>
    <property type="match status" value="1"/>
</dbReference>
<keyword evidence="4" id="KW-1185">Reference proteome</keyword>
<dbReference type="AlphaFoldDB" id="A0AAN6S154"/>
<dbReference type="InterPro" id="IPR019405">
    <property type="entry name" value="Lactonase_7-beta_prop"/>
</dbReference>
<dbReference type="PANTHER" id="PTHR30344">
    <property type="entry name" value="6-PHOSPHOGLUCONOLACTONASE-RELATED"/>
    <property type="match status" value="1"/>
</dbReference>
<evidence type="ECO:0000313" key="3">
    <source>
        <dbReference type="EMBL" id="KAK3936649.1"/>
    </source>
</evidence>